<proteinExistence type="predicted"/>
<evidence type="ECO:0000313" key="2">
    <source>
        <dbReference type="EMBL" id="KAA9347808.1"/>
    </source>
</evidence>
<organism evidence="2 3">
    <name type="scientific">Larkinella humicola</name>
    <dbReference type="NCBI Taxonomy" id="2607654"/>
    <lineage>
        <taxon>Bacteria</taxon>
        <taxon>Pseudomonadati</taxon>
        <taxon>Bacteroidota</taxon>
        <taxon>Cytophagia</taxon>
        <taxon>Cytophagales</taxon>
        <taxon>Spirosomataceae</taxon>
        <taxon>Larkinella</taxon>
    </lineage>
</organism>
<keyword evidence="3" id="KW-1185">Reference proteome</keyword>
<dbReference type="AlphaFoldDB" id="A0A5N1JAH0"/>
<evidence type="ECO:0000313" key="3">
    <source>
        <dbReference type="Proteomes" id="UP000326344"/>
    </source>
</evidence>
<gene>
    <name evidence="2" type="ORF">F0P93_24575</name>
</gene>
<dbReference type="RefSeq" id="WP_150880388.1">
    <property type="nucleotide sequence ID" value="NZ_VTWS01000007.1"/>
</dbReference>
<evidence type="ECO:0000259" key="1">
    <source>
        <dbReference type="Pfam" id="PF14065"/>
    </source>
</evidence>
<accession>A0A5N1JAH0</accession>
<feature type="domain" description="Pvc16 N-terminal" evidence="1">
    <location>
        <begin position="7"/>
        <end position="184"/>
    </location>
</feature>
<dbReference type="EMBL" id="VTWS01000007">
    <property type="protein sequence ID" value="KAA9347808.1"/>
    <property type="molecule type" value="Genomic_DNA"/>
</dbReference>
<name>A0A5N1JAH0_9BACT</name>
<protein>
    <submittedName>
        <fullName evidence="2">DUF4255 domain-containing protein</fullName>
    </submittedName>
</protein>
<sequence length="199" mass="21888">MVYEALELIRSELETYVKPFADGITVNLGSIAAVAGTQANTILIGLVHLEEEATLKNTSPYQRNSITGGFDVRNPPVFLNLYVLISANYSGSGDYETALKLLSRTVQCFQQKNQFTVANTLTDKIFDDPQALMLRMTVELHSLSFEKLNQLWGTLGGKQVPSVVYKVRVVEEQAEGQFGAGTPILSFEGIRKPVPISSE</sequence>
<dbReference type="Pfam" id="PF14065">
    <property type="entry name" value="Pvc16_N"/>
    <property type="match status" value="1"/>
</dbReference>
<comment type="caution">
    <text evidence="2">The sequence shown here is derived from an EMBL/GenBank/DDBJ whole genome shotgun (WGS) entry which is preliminary data.</text>
</comment>
<dbReference type="Proteomes" id="UP000326344">
    <property type="component" value="Unassembled WGS sequence"/>
</dbReference>
<reference evidence="2 3" key="1">
    <citation type="submission" date="2019-09" db="EMBL/GenBank/DDBJ databases">
        <title>Genome Sequence of Larkinella sp MA1.</title>
        <authorList>
            <person name="Srinivasan S."/>
        </authorList>
    </citation>
    <scope>NUCLEOTIDE SEQUENCE [LARGE SCALE GENOMIC DNA]</scope>
    <source>
        <strain evidence="2 3">MA1</strain>
    </source>
</reference>
<dbReference type="InterPro" id="IPR025351">
    <property type="entry name" value="Pvc16_N"/>
</dbReference>